<evidence type="ECO:0000259" key="2">
    <source>
        <dbReference type="Pfam" id="PF20152"/>
    </source>
</evidence>
<evidence type="ECO:0000313" key="4">
    <source>
        <dbReference type="Proteomes" id="UP000886523"/>
    </source>
</evidence>
<dbReference type="PANTHER" id="PTHR40465">
    <property type="entry name" value="CHROMOSOME 1, WHOLE GENOME SHOTGUN SEQUENCE"/>
    <property type="match status" value="1"/>
</dbReference>
<keyword evidence="1" id="KW-0472">Membrane</keyword>
<feature type="transmembrane region" description="Helical" evidence="1">
    <location>
        <begin position="46"/>
        <end position="70"/>
    </location>
</feature>
<feature type="transmembrane region" description="Helical" evidence="1">
    <location>
        <begin position="224"/>
        <end position="245"/>
    </location>
</feature>
<reference evidence="3" key="1">
    <citation type="journal article" date="2020" name="Nat. Commun.">
        <title>Large-scale genome sequencing of mycorrhizal fungi provides insights into the early evolution of symbiotic traits.</title>
        <authorList>
            <person name="Miyauchi S."/>
            <person name="Kiss E."/>
            <person name="Kuo A."/>
            <person name="Drula E."/>
            <person name="Kohler A."/>
            <person name="Sanchez-Garcia M."/>
            <person name="Morin E."/>
            <person name="Andreopoulos B."/>
            <person name="Barry K.W."/>
            <person name="Bonito G."/>
            <person name="Buee M."/>
            <person name="Carver A."/>
            <person name="Chen C."/>
            <person name="Cichocki N."/>
            <person name="Clum A."/>
            <person name="Culley D."/>
            <person name="Crous P.W."/>
            <person name="Fauchery L."/>
            <person name="Girlanda M."/>
            <person name="Hayes R.D."/>
            <person name="Keri Z."/>
            <person name="LaButti K."/>
            <person name="Lipzen A."/>
            <person name="Lombard V."/>
            <person name="Magnuson J."/>
            <person name="Maillard F."/>
            <person name="Murat C."/>
            <person name="Nolan M."/>
            <person name="Ohm R.A."/>
            <person name="Pangilinan J."/>
            <person name="Pereira M.F."/>
            <person name="Perotto S."/>
            <person name="Peter M."/>
            <person name="Pfister S."/>
            <person name="Riley R."/>
            <person name="Sitrit Y."/>
            <person name="Stielow J.B."/>
            <person name="Szollosi G."/>
            <person name="Zifcakova L."/>
            <person name="Stursova M."/>
            <person name="Spatafora J.W."/>
            <person name="Tedersoo L."/>
            <person name="Vaario L.M."/>
            <person name="Yamada A."/>
            <person name="Yan M."/>
            <person name="Wang P."/>
            <person name="Xu J."/>
            <person name="Bruns T."/>
            <person name="Baldrian P."/>
            <person name="Vilgalys R."/>
            <person name="Dunand C."/>
            <person name="Henrissat B."/>
            <person name="Grigoriev I.V."/>
            <person name="Hibbett D."/>
            <person name="Nagy L.G."/>
            <person name="Martin F.M."/>
        </authorList>
    </citation>
    <scope>NUCLEOTIDE SEQUENCE</scope>
    <source>
        <strain evidence="3">UP504</strain>
    </source>
</reference>
<keyword evidence="1" id="KW-1133">Transmembrane helix</keyword>
<evidence type="ECO:0000313" key="3">
    <source>
        <dbReference type="EMBL" id="KAF9512070.1"/>
    </source>
</evidence>
<protein>
    <recommendedName>
        <fullName evidence="2">DUF6534 domain-containing protein</fullName>
    </recommendedName>
</protein>
<feature type="domain" description="DUF6534" evidence="2">
    <location>
        <begin position="165"/>
        <end position="249"/>
    </location>
</feature>
<evidence type="ECO:0000256" key="1">
    <source>
        <dbReference type="SAM" id="Phobius"/>
    </source>
</evidence>
<gene>
    <name evidence="3" type="ORF">BS47DRAFT_1103796</name>
</gene>
<organism evidence="3 4">
    <name type="scientific">Hydnum rufescens UP504</name>
    <dbReference type="NCBI Taxonomy" id="1448309"/>
    <lineage>
        <taxon>Eukaryota</taxon>
        <taxon>Fungi</taxon>
        <taxon>Dikarya</taxon>
        <taxon>Basidiomycota</taxon>
        <taxon>Agaricomycotina</taxon>
        <taxon>Agaricomycetes</taxon>
        <taxon>Cantharellales</taxon>
        <taxon>Hydnaceae</taxon>
        <taxon>Hydnum</taxon>
    </lineage>
</organism>
<comment type="caution">
    <text evidence="3">The sequence shown here is derived from an EMBL/GenBank/DDBJ whole genome shotgun (WGS) entry which is preliminary data.</text>
</comment>
<dbReference type="OrthoDB" id="2535105at2759"/>
<name>A0A9P6AVC8_9AGAM</name>
<dbReference type="Pfam" id="PF20152">
    <property type="entry name" value="DUF6534"/>
    <property type="match status" value="1"/>
</dbReference>
<proteinExistence type="predicted"/>
<feature type="transmembrane region" description="Helical" evidence="1">
    <location>
        <begin position="155"/>
        <end position="179"/>
    </location>
</feature>
<keyword evidence="4" id="KW-1185">Reference proteome</keyword>
<accession>A0A9P6AVC8</accession>
<feature type="transmembrane region" description="Helical" evidence="1">
    <location>
        <begin position="199"/>
        <end position="218"/>
    </location>
</feature>
<keyword evidence="1" id="KW-0812">Transmembrane</keyword>
<feature type="transmembrane region" description="Helical" evidence="1">
    <location>
        <begin position="12"/>
        <end position="34"/>
    </location>
</feature>
<dbReference type="Proteomes" id="UP000886523">
    <property type="component" value="Unassembled WGS sequence"/>
</dbReference>
<feature type="transmembrane region" description="Helical" evidence="1">
    <location>
        <begin position="90"/>
        <end position="109"/>
    </location>
</feature>
<dbReference type="EMBL" id="MU128991">
    <property type="protein sequence ID" value="KAF9512070.1"/>
    <property type="molecule type" value="Genomic_DNA"/>
</dbReference>
<dbReference type="PANTHER" id="PTHR40465:SF1">
    <property type="entry name" value="DUF6534 DOMAIN-CONTAINING PROTEIN"/>
    <property type="match status" value="1"/>
</dbReference>
<dbReference type="AlphaFoldDB" id="A0A9P6AVC8"/>
<sequence>MTTMEVNALGGTIVGNLLTALCFGVLSIQIYSYYCAFPNDTRLLKLVVAFLWTLEAFQLVCGTQSLYWWVGANYGNRLASGDGTWGFTTFQISAVCASVTVQTFFSYRVYSLSANLYLGAFVQVFVLVQFGFGVVTSVKANTVRKPVVAAEEIMWVAVSWLATQAIADIVISTCMCILLRRRRTGFQKTDSVINRMVLYTINTGLATSVLSCVVLVLSVKHWTYFSITLGMLLGAFYSVTMLTNLHTRTTLRARLDMPTPLELIDFNQIENAAGCGRLWKCRDSRLQK</sequence>
<feature type="transmembrane region" description="Helical" evidence="1">
    <location>
        <begin position="116"/>
        <end position="135"/>
    </location>
</feature>
<dbReference type="InterPro" id="IPR045339">
    <property type="entry name" value="DUF6534"/>
</dbReference>